<comment type="catalytic activity">
    <reaction evidence="8">
        <text>(1S,2R)-1-C-(indol-3-yl)glycerol 3-phosphate + L-serine = D-glyceraldehyde 3-phosphate + L-tryptophan + H2O</text>
        <dbReference type="Rhea" id="RHEA:10532"/>
        <dbReference type="ChEBI" id="CHEBI:15377"/>
        <dbReference type="ChEBI" id="CHEBI:33384"/>
        <dbReference type="ChEBI" id="CHEBI:57912"/>
        <dbReference type="ChEBI" id="CHEBI:58866"/>
        <dbReference type="ChEBI" id="CHEBI:59776"/>
        <dbReference type="EC" id="4.2.1.20"/>
    </reaction>
</comment>
<sequence length="239" mass="25160">MQAGGADIIELGLPFTDPIADGPTIQKSNLKALENGVTISSTLDMVRDARQNGLKTPVLFMGYYNPIMRYGEPKLLADCKEAIRFHEGCTKTRLLHLSRLSHGVTGATGTLNSELPALIKRVKDFSENVSVPVGFGISTREHFLSVTSIADGAVIGNHAEKGRSGCLGSCGPAAPQASEASAPKSAVEEEAAATTGGSGLFGDFGCQYAPEALITCLDELNAGFEAAPNDPTFWAEFKL</sequence>
<name>A0A9W4P0Z8_9EURO</name>
<dbReference type="CDD" id="cd04724">
    <property type="entry name" value="Tryptophan_synthase_alpha"/>
    <property type="match status" value="1"/>
</dbReference>
<comment type="caution">
    <text evidence="9">The sequence shown here is derived from an EMBL/GenBank/DDBJ whole genome shotgun (WGS) entry which is preliminary data.</text>
</comment>
<dbReference type="Pfam" id="PF00290">
    <property type="entry name" value="Trp_syntA"/>
    <property type="match status" value="2"/>
</dbReference>
<dbReference type="PROSITE" id="PS00167">
    <property type="entry name" value="TRP_SYNTHASE_ALPHA"/>
    <property type="match status" value="1"/>
</dbReference>
<dbReference type="InterPro" id="IPR011060">
    <property type="entry name" value="RibuloseP-bd_barrel"/>
</dbReference>
<dbReference type="AlphaFoldDB" id="A0A9W4P0Z8"/>
<evidence type="ECO:0000256" key="1">
    <source>
        <dbReference type="ARBA" id="ARBA00004733"/>
    </source>
</evidence>
<dbReference type="Gene3D" id="3.20.20.70">
    <property type="entry name" value="Aldolase class I"/>
    <property type="match status" value="2"/>
</dbReference>
<dbReference type="EMBL" id="CAJVRC010000835">
    <property type="protein sequence ID" value="CAG8885928.1"/>
    <property type="molecule type" value="Genomic_DNA"/>
</dbReference>
<evidence type="ECO:0000256" key="5">
    <source>
        <dbReference type="ARBA" id="ARBA00022822"/>
    </source>
</evidence>
<dbReference type="PANTHER" id="PTHR43406">
    <property type="entry name" value="TRYPTOPHAN SYNTHASE, ALPHA CHAIN"/>
    <property type="match status" value="1"/>
</dbReference>
<dbReference type="InterPro" id="IPR013785">
    <property type="entry name" value="Aldolase_TIM"/>
</dbReference>
<dbReference type="Proteomes" id="UP001154252">
    <property type="component" value="Unassembled WGS sequence"/>
</dbReference>
<keyword evidence="4" id="KW-0028">Amino-acid biosynthesis</keyword>
<dbReference type="InterPro" id="IPR018204">
    <property type="entry name" value="Trp_synthase_alpha_AS"/>
</dbReference>
<evidence type="ECO:0000256" key="7">
    <source>
        <dbReference type="ARBA" id="ARBA00023239"/>
    </source>
</evidence>
<dbReference type="InterPro" id="IPR002028">
    <property type="entry name" value="Trp_synthase_suA"/>
</dbReference>
<evidence type="ECO:0000313" key="9">
    <source>
        <dbReference type="EMBL" id="CAG8885928.1"/>
    </source>
</evidence>
<evidence type="ECO:0000256" key="4">
    <source>
        <dbReference type="ARBA" id="ARBA00022605"/>
    </source>
</evidence>
<gene>
    <name evidence="9" type="ORF">PEGY_LOCUS676</name>
</gene>
<evidence type="ECO:0000256" key="3">
    <source>
        <dbReference type="ARBA" id="ARBA00012043"/>
    </source>
</evidence>
<dbReference type="PANTHER" id="PTHR43406:SF1">
    <property type="entry name" value="TRYPTOPHAN SYNTHASE ALPHA CHAIN, CHLOROPLASTIC"/>
    <property type="match status" value="1"/>
</dbReference>
<protein>
    <recommendedName>
        <fullName evidence="3">tryptophan synthase</fullName>
        <ecNumber evidence="3">4.2.1.20</ecNumber>
    </recommendedName>
</protein>
<evidence type="ECO:0000256" key="6">
    <source>
        <dbReference type="ARBA" id="ARBA00023141"/>
    </source>
</evidence>
<dbReference type="OrthoDB" id="10050244at2759"/>
<keyword evidence="7" id="KW-0456">Lyase</keyword>
<evidence type="ECO:0000313" key="10">
    <source>
        <dbReference type="Proteomes" id="UP001154252"/>
    </source>
</evidence>
<reference evidence="9" key="1">
    <citation type="submission" date="2021-07" db="EMBL/GenBank/DDBJ databases">
        <authorList>
            <person name="Branca A.L. A."/>
        </authorList>
    </citation>
    <scope>NUCLEOTIDE SEQUENCE</scope>
</reference>
<proteinExistence type="predicted"/>
<dbReference type="GO" id="GO:0005829">
    <property type="term" value="C:cytosol"/>
    <property type="evidence" value="ECO:0007669"/>
    <property type="project" value="TreeGrafter"/>
</dbReference>
<keyword evidence="5" id="KW-0822">Tryptophan biosynthesis</keyword>
<organism evidence="9 10">
    <name type="scientific">Penicillium egyptiacum</name>
    <dbReference type="NCBI Taxonomy" id="1303716"/>
    <lineage>
        <taxon>Eukaryota</taxon>
        <taxon>Fungi</taxon>
        <taxon>Dikarya</taxon>
        <taxon>Ascomycota</taxon>
        <taxon>Pezizomycotina</taxon>
        <taxon>Eurotiomycetes</taxon>
        <taxon>Eurotiomycetidae</taxon>
        <taxon>Eurotiales</taxon>
        <taxon>Aspergillaceae</taxon>
        <taxon>Penicillium</taxon>
    </lineage>
</organism>
<dbReference type="InterPro" id="IPR036052">
    <property type="entry name" value="TrpB-like_PALP_sf"/>
</dbReference>
<evidence type="ECO:0000256" key="8">
    <source>
        <dbReference type="ARBA" id="ARBA00049047"/>
    </source>
</evidence>
<accession>A0A9W4P0Z8</accession>
<evidence type="ECO:0000256" key="2">
    <source>
        <dbReference type="ARBA" id="ARBA00011270"/>
    </source>
</evidence>
<comment type="pathway">
    <text evidence="1">Amino-acid biosynthesis; L-tryptophan biosynthesis; L-tryptophan from chorismate: step 5/5.</text>
</comment>
<dbReference type="Gene3D" id="3.40.50.1100">
    <property type="match status" value="1"/>
</dbReference>
<dbReference type="EC" id="4.2.1.20" evidence="3"/>
<dbReference type="SUPFAM" id="SSF51366">
    <property type="entry name" value="Ribulose-phoshate binding barrel"/>
    <property type="match status" value="1"/>
</dbReference>
<comment type="subunit">
    <text evidence="2">Tetramer of two alpha and two beta chains.</text>
</comment>
<dbReference type="GO" id="GO:0004834">
    <property type="term" value="F:tryptophan synthase activity"/>
    <property type="evidence" value="ECO:0007669"/>
    <property type="project" value="UniProtKB-EC"/>
</dbReference>
<keyword evidence="6" id="KW-0057">Aromatic amino acid biosynthesis</keyword>
<keyword evidence="10" id="KW-1185">Reference proteome</keyword>